<evidence type="ECO:0008006" key="3">
    <source>
        <dbReference type="Google" id="ProtNLM"/>
    </source>
</evidence>
<dbReference type="InterPro" id="IPR012337">
    <property type="entry name" value="RNaseH-like_sf"/>
</dbReference>
<keyword evidence="2" id="KW-1185">Reference proteome</keyword>
<evidence type="ECO:0000313" key="1">
    <source>
        <dbReference type="EMBL" id="CAI9780734.1"/>
    </source>
</evidence>
<dbReference type="SUPFAM" id="SSF53098">
    <property type="entry name" value="Ribonuclease H-like"/>
    <property type="match status" value="1"/>
</dbReference>
<name>A0AAD2A358_9LAMI</name>
<sequence length="256" mass="29778">MMHRRLKIQAASFTMIDRQLYKRGFTMPYLKCLRLTEAQEVLLEIHSNICGNHPRTTNFSFKAHQHGYYWPTVKDAKELGPCPWPGEAEVFLVAIDYFTKWVEAEPLATITTTKDLKTRLEKENELWANELPNVLWAYHTTPRDPTGKTHFKLAFGVEVVVLVEVLNEFDKMKANQLDVSTTHAELDLLGGMRERTVMRMMAYKWRAARYFNRKPEKLERKTTRQTMERCIPQEVLPVNKLAGNSSSMMPACKYSC</sequence>
<protein>
    <recommendedName>
        <fullName evidence="3">Integrase zinc-binding domain-containing protein</fullName>
    </recommendedName>
</protein>
<dbReference type="Proteomes" id="UP000834106">
    <property type="component" value="Chromosome 17"/>
</dbReference>
<dbReference type="Gene3D" id="3.30.420.10">
    <property type="entry name" value="Ribonuclease H-like superfamily/Ribonuclease H"/>
    <property type="match status" value="1"/>
</dbReference>
<dbReference type="Gene3D" id="1.10.340.70">
    <property type="match status" value="1"/>
</dbReference>
<reference evidence="1" key="1">
    <citation type="submission" date="2023-05" db="EMBL/GenBank/DDBJ databases">
        <authorList>
            <person name="Huff M."/>
        </authorList>
    </citation>
    <scope>NUCLEOTIDE SEQUENCE</scope>
</reference>
<organism evidence="1 2">
    <name type="scientific">Fraxinus pennsylvanica</name>
    <dbReference type="NCBI Taxonomy" id="56036"/>
    <lineage>
        <taxon>Eukaryota</taxon>
        <taxon>Viridiplantae</taxon>
        <taxon>Streptophyta</taxon>
        <taxon>Embryophyta</taxon>
        <taxon>Tracheophyta</taxon>
        <taxon>Spermatophyta</taxon>
        <taxon>Magnoliopsida</taxon>
        <taxon>eudicotyledons</taxon>
        <taxon>Gunneridae</taxon>
        <taxon>Pentapetalae</taxon>
        <taxon>asterids</taxon>
        <taxon>lamiids</taxon>
        <taxon>Lamiales</taxon>
        <taxon>Oleaceae</taxon>
        <taxon>Oleeae</taxon>
        <taxon>Fraxinus</taxon>
    </lineage>
</organism>
<accession>A0AAD2A358</accession>
<proteinExistence type="predicted"/>
<dbReference type="InterPro" id="IPR036397">
    <property type="entry name" value="RNaseH_sf"/>
</dbReference>
<dbReference type="EMBL" id="OU503052">
    <property type="protein sequence ID" value="CAI9780734.1"/>
    <property type="molecule type" value="Genomic_DNA"/>
</dbReference>
<dbReference type="PANTHER" id="PTHR48475:SF1">
    <property type="entry name" value="RNASE H TYPE-1 DOMAIN-CONTAINING PROTEIN"/>
    <property type="match status" value="1"/>
</dbReference>
<evidence type="ECO:0000313" key="2">
    <source>
        <dbReference type="Proteomes" id="UP000834106"/>
    </source>
</evidence>
<gene>
    <name evidence="1" type="ORF">FPE_LOCUS28164</name>
</gene>
<dbReference type="AlphaFoldDB" id="A0AAD2A358"/>
<dbReference type="GO" id="GO:0003676">
    <property type="term" value="F:nucleic acid binding"/>
    <property type="evidence" value="ECO:0007669"/>
    <property type="project" value="InterPro"/>
</dbReference>
<dbReference type="PANTHER" id="PTHR48475">
    <property type="entry name" value="RIBONUCLEASE H"/>
    <property type="match status" value="1"/>
</dbReference>